<name>A0A1I3C5H0_SELRU</name>
<dbReference type="OrthoDB" id="9775482at2"/>
<accession>A0A1I3C5H0</accession>
<proteinExistence type="predicted"/>
<dbReference type="Pfam" id="PF12784">
    <property type="entry name" value="PDDEXK_2"/>
    <property type="match status" value="1"/>
</dbReference>
<evidence type="ECO:0000313" key="2">
    <source>
        <dbReference type="Proteomes" id="UP000183639"/>
    </source>
</evidence>
<protein>
    <recommendedName>
        <fullName evidence="3">PD-(D/E)XK nuclease family transposase</fullName>
    </recommendedName>
</protein>
<dbReference type="Proteomes" id="UP000183639">
    <property type="component" value="Unassembled WGS sequence"/>
</dbReference>
<dbReference type="RefSeq" id="WP_075441948.1">
    <property type="nucleotide sequence ID" value="NZ_FOQK01000002.1"/>
</dbReference>
<reference evidence="1 2" key="1">
    <citation type="submission" date="2016-10" db="EMBL/GenBank/DDBJ databases">
        <authorList>
            <person name="de Groot N.N."/>
        </authorList>
    </citation>
    <scope>NUCLEOTIDE SEQUENCE [LARGE SCALE GENOMIC DNA]</scope>
    <source>
        <strain evidence="1 2">Z108</strain>
    </source>
</reference>
<gene>
    <name evidence="1" type="ORF">SAMN04487861_102181</name>
</gene>
<dbReference type="NCBIfam" id="TIGR01784">
    <property type="entry name" value="T_den_put_tspse"/>
    <property type="match status" value="1"/>
</dbReference>
<evidence type="ECO:0000313" key="1">
    <source>
        <dbReference type="EMBL" id="SFH69782.1"/>
    </source>
</evidence>
<evidence type="ECO:0008006" key="3">
    <source>
        <dbReference type="Google" id="ProtNLM"/>
    </source>
</evidence>
<dbReference type="AlphaFoldDB" id="A0A1I3C5H0"/>
<dbReference type="EMBL" id="FOQK01000002">
    <property type="protein sequence ID" value="SFH69782.1"/>
    <property type="molecule type" value="Genomic_DNA"/>
</dbReference>
<organism evidence="1 2">
    <name type="scientific">Selenomonas ruminantium</name>
    <dbReference type="NCBI Taxonomy" id="971"/>
    <lineage>
        <taxon>Bacteria</taxon>
        <taxon>Bacillati</taxon>
        <taxon>Bacillota</taxon>
        <taxon>Negativicutes</taxon>
        <taxon>Selenomonadales</taxon>
        <taxon>Selenomonadaceae</taxon>
        <taxon>Selenomonas</taxon>
    </lineage>
</organism>
<sequence length="267" mass="30766">MARIKEWEELTISDNFLFQKVMQNKRLCKRLIQKLLKIKVKSIIYPVAEKSIAIGATNKAVRLDLYVETDAGTIIDIEIQTTDGADGWLPKRTRYYQAMIDLDVLGKGMDYIELKKSYVIFICTFDPFDLGEKIYTFSNICHEQQNLELGDETTKIFLNAKGTTGKVDKDIESFLAYVNGQTAKGKFTQDIAAEVERVKQHNETRVEYMTLMMELKQQRREGYAEGQDSERLKSIRNLMESLHLTAQQAMDALKIPVNEQQKYIAQL</sequence>
<dbReference type="InterPro" id="IPR010106">
    <property type="entry name" value="RpnA"/>
</dbReference>